<keyword evidence="5 7" id="KW-0456">Lyase</keyword>
<dbReference type="STRING" id="1121884.SAMN02745131_03311"/>
<dbReference type="PRINTS" id="PR00145">
    <property type="entry name" value="ARGSUCLYASE"/>
</dbReference>
<dbReference type="Gene3D" id="1.20.200.10">
    <property type="entry name" value="Fumarase/aspartase (Central domain)"/>
    <property type="match status" value="1"/>
</dbReference>
<sequence length="433" mass="48444">MKLWQKESTSVSESVEKFTVGRDKEFDLALAPYDVQGSIAHVTMLGEVGLMTKEDSAKAVQALHAIEKEIIDGQFVIEEDAEDVHSQVEFLLTKRIGEIGKMIHSGRSRNDQVAVDIKLYLRAEVLKIKEDATELFQLLLTQSEKYKDKLLPGYTHLQIAMPSSFGLWFGAYAESLVDDLEVLASAYQVANKNPLGSGAGYGSSFPLNRKRTTELLQFGSLNHNSVYAQMSRGKTEKIVAMGLSCLAATLSKLSMDCCLYLNQNFGFISFPPELTTGSSIMPHKKNPDVFELIRAKCNRIQSIPNELILLLNNLPSGYHRDLQLTKEILFPAIEELKACFQMAVLMLSNIEIKDHILDDPKYKYLFSVEAVNELVNQGIPFRDAYQQVGNAIEKGDFYFDLSKGLQHTHEGSIGNLSTIGIKSEMEKVLQKFN</sequence>
<evidence type="ECO:0000313" key="8">
    <source>
        <dbReference type="Proteomes" id="UP000184048"/>
    </source>
</evidence>
<dbReference type="UniPathway" id="UPA00068">
    <property type="reaction ID" value="UER00114"/>
</dbReference>
<name>A0A1M5DS27_9BACT</name>
<dbReference type="PROSITE" id="PS00163">
    <property type="entry name" value="FUMARATE_LYASES"/>
    <property type="match status" value="1"/>
</dbReference>
<dbReference type="CDD" id="cd01359">
    <property type="entry name" value="Argininosuccinate_lyase"/>
    <property type="match status" value="1"/>
</dbReference>
<comment type="catalytic activity">
    <reaction evidence="1 5">
        <text>2-(N(omega)-L-arginino)succinate = fumarate + L-arginine</text>
        <dbReference type="Rhea" id="RHEA:24020"/>
        <dbReference type="ChEBI" id="CHEBI:29806"/>
        <dbReference type="ChEBI" id="CHEBI:32682"/>
        <dbReference type="ChEBI" id="CHEBI:57472"/>
        <dbReference type="EC" id="4.3.2.1"/>
    </reaction>
</comment>
<dbReference type="GO" id="GO:0005829">
    <property type="term" value="C:cytosol"/>
    <property type="evidence" value="ECO:0007669"/>
    <property type="project" value="TreeGrafter"/>
</dbReference>
<dbReference type="InterPro" id="IPR022761">
    <property type="entry name" value="Fumarate_lyase_N"/>
</dbReference>
<dbReference type="EMBL" id="FQUU01000016">
    <property type="protein sequence ID" value="SHF69736.1"/>
    <property type="molecule type" value="Genomic_DNA"/>
</dbReference>
<dbReference type="InterPro" id="IPR024083">
    <property type="entry name" value="Fumarase/histidase_N"/>
</dbReference>
<dbReference type="GO" id="GO:0004056">
    <property type="term" value="F:argininosuccinate lyase activity"/>
    <property type="evidence" value="ECO:0007669"/>
    <property type="project" value="UniProtKB-UniRule"/>
</dbReference>
<accession>A0A1M5DS27</accession>
<dbReference type="RefSeq" id="WP_072836452.1">
    <property type="nucleotide sequence ID" value="NZ_FQUU01000016.1"/>
</dbReference>
<dbReference type="InterPro" id="IPR000362">
    <property type="entry name" value="Fumarate_lyase_fam"/>
</dbReference>
<evidence type="ECO:0000256" key="4">
    <source>
        <dbReference type="ARBA" id="ARBA00022571"/>
    </source>
</evidence>
<dbReference type="PANTHER" id="PTHR43814:SF1">
    <property type="entry name" value="ARGININOSUCCINATE LYASE"/>
    <property type="match status" value="1"/>
</dbReference>
<protein>
    <recommendedName>
        <fullName evidence="3 5">Argininosuccinate lyase</fullName>
        <shortName evidence="5">ASAL</shortName>
        <ecNumber evidence="3 5">4.3.2.1</ecNumber>
    </recommendedName>
    <alternativeName>
        <fullName evidence="5">Arginosuccinase</fullName>
    </alternativeName>
</protein>
<dbReference type="Gene3D" id="1.10.275.10">
    <property type="entry name" value="Fumarase/aspartase (N-terminal domain)"/>
    <property type="match status" value="1"/>
</dbReference>
<dbReference type="InterPro" id="IPR020557">
    <property type="entry name" value="Fumarate_lyase_CS"/>
</dbReference>
<feature type="domain" description="Fumarate lyase N-terminal" evidence="6">
    <location>
        <begin position="25"/>
        <end position="301"/>
    </location>
</feature>
<dbReference type="AlphaFoldDB" id="A0A1M5DS27"/>
<dbReference type="Pfam" id="PF00206">
    <property type="entry name" value="Lyase_1"/>
    <property type="match status" value="1"/>
</dbReference>
<evidence type="ECO:0000256" key="1">
    <source>
        <dbReference type="ARBA" id="ARBA00000985"/>
    </source>
</evidence>
<dbReference type="SUPFAM" id="SSF48557">
    <property type="entry name" value="L-aspartase-like"/>
    <property type="match status" value="1"/>
</dbReference>
<keyword evidence="4 5" id="KW-0055">Arginine biosynthesis</keyword>
<dbReference type="InterPro" id="IPR009049">
    <property type="entry name" value="Argininosuccinate_lyase"/>
</dbReference>
<evidence type="ECO:0000259" key="6">
    <source>
        <dbReference type="Pfam" id="PF00206"/>
    </source>
</evidence>
<dbReference type="HAMAP" id="MF_00006">
    <property type="entry name" value="Arg_succ_lyase"/>
    <property type="match status" value="1"/>
</dbReference>
<keyword evidence="5" id="KW-0963">Cytoplasm</keyword>
<keyword evidence="5" id="KW-0028">Amino-acid biosynthesis</keyword>
<evidence type="ECO:0000256" key="3">
    <source>
        <dbReference type="ARBA" id="ARBA00012338"/>
    </source>
</evidence>
<comment type="similarity">
    <text evidence="5">Belongs to the lyase 1 family. Argininosuccinate lyase subfamily.</text>
</comment>
<dbReference type="PRINTS" id="PR00149">
    <property type="entry name" value="FUMRATELYASE"/>
</dbReference>
<reference evidence="7 8" key="1">
    <citation type="submission" date="2016-11" db="EMBL/GenBank/DDBJ databases">
        <authorList>
            <person name="Jaros S."/>
            <person name="Januszkiewicz K."/>
            <person name="Wedrychowicz H."/>
        </authorList>
    </citation>
    <scope>NUCLEOTIDE SEQUENCE [LARGE SCALE GENOMIC DNA]</scope>
    <source>
        <strain evidence="7 8">DSM 18119</strain>
    </source>
</reference>
<proteinExistence type="inferred from homology"/>
<comment type="subcellular location">
    <subcellularLocation>
        <location evidence="5">Cytoplasm</location>
    </subcellularLocation>
</comment>
<dbReference type="OrthoDB" id="9769623at2"/>
<dbReference type="InterPro" id="IPR008948">
    <property type="entry name" value="L-Aspartase-like"/>
</dbReference>
<dbReference type="EC" id="4.3.2.1" evidence="3 5"/>
<dbReference type="NCBIfam" id="TIGR00838">
    <property type="entry name" value="argH"/>
    <property type="match status" value="1"/>
</dbReference>
<evidence type="ECO:0000313" key="7">
    <source>
        <dbReference type="EMBL" id="SHF69736.1"/>
    </source>
</evidence>
<evidence type="ECO:0000256" key="2">
    <source>
        <dbReference type="ARBA" id="ARBA00004941"/>
    </source>
</evidence>
<gene>
    <name evidence="5" type="primary">argH</name>
    <name evidence="7" type="ORF">SAMN02745131_03311</name>
</gene>
<dbReference type="Proteomes" id="UP000184048">
    <property type="component" value="Unassembled WGS sequence"/>
</dbReference>
<dbReference type="GO" id="GO:0042450">
    <property type="term" value="P:L-arginine biosynthetic process via ornithine"/>
    <property type="evidence" value="ECO:0007669"/>
    <property type="project" value="UniProtKB-UniRule"/>
</dbReference>
<evidence type="ECO:0000256" key="5">
    <source>
        <dbReference type="HAMAP-Rule" id="MF_00006"/>
    </source>
</evidence>
<comment type="pathway">
    <text evidence="2 5">Amino-acid biosynthesis; L-arginine biosynthesis; L-arginine from L-ornithine and carbamoyl phosphate: step 3/3.</text>
</comment>
<organism evidence="7 8">
    <name type="scientific">Flavisolibacter ginsengisoli DSM 18119</name>
    <dbReference type="NCBI Taxonomy" id="1121884"/>
    <lineage>
        <taxon>Bacteria</taxon>
        <taxon>Pseudomonadati</taxon>
        <taxon>Bacteroidota</taxon>
        <taxon>Chitinophagia</taxon>
        <taxon>Chitinophagales</taxon>
        <taxon>Chitinophagaceae</taxon>
        <taxon>Flavisolibacter</taxon>
    </lineage>
</organism>
<dbReference type="Gene3D" id="1.10.40.30">
    <property type="entry name" value="Fumarase/aspartase (C-terminal domain)"/>
    <property type="match status" value="1"/>
</dbReference>
<keyword evidence="8" id="KW-1185">Reference proteome</keyword>
<dbReference type="PANTHER" id="PTHR43814">
    <property type="entry name" value="ARGININOSUCCINATE LYASE"/>
    <property type="match status" value="1"/>
</dbReference>